<evidence type="ECO:0000256" key="1">
    <source>
        <dbReference type="ARBA" id="ARBA00022723"/>
    </source>
</evidence>
<dbReference type="InterPro" id="IPR013083">
    <property type="entry name" value="Znf_RING/FYVE/PHD"/>
</dbReference>
<keyword evidence="3" id="KW-0862">Zinc</keyword>
<dbReference type="SUPFAM" id="SSF57903">
    <property type="entry name" value="FYVE/PHD zinc finger"/>
    <property type="match status" value="1"/>
</dbReference>
<dbReference type="GO" id="GO:0005737">
    <property type="term" value="C:cytoplasm"/>
    <property type="evidence" value="ECO:0007669"/>
    <property type="project" value="TreeGrafter"/>
</dbReference>
<evidence type="ECO:0000313" key="6">
    <source>
        <dbReference type="EMBL" id="KAF9508525.1"/>
    </source>
</evidence>
<dbReference type="OrthoDB" id="5795902at2759"/>
<dbReference type="InterPro" id="IPR001965">
    <property type="entry name" value="Znf_PHD"/>
</dbReference>
<accession>A0A9P6DSE8</accession>
<evidence type="ECO:0000259" key="5">
    <source>
        <dbReference type="SMART" id="SM00396"/>
    </source>
</evidence>
<dbReference type="Gene3D" id="3.30.40.10">
    <property type="entry name" value="Zinc/RING finger domain, C3HC4 (zinc finger)"/>
    <property type="match status" value="1"/>
</dbReference>
<dbReference type="PANTHER" id="PTHR13513">
    <property type="entry name" value="E3 UBIQUITIN-PROTEIN LIGASE UBR7"/>
    <property type="match status" value="1"/>
</dbReference>
<protein>
    <recommendedName>
        <fullName evidence="8">UBR-type domain-containing protein</fullName>
    </recommendedName>
</protein>
<evidence type="ECO:0008006" key="8">
    <source>
        <dbReference type="Google" id="ProtNLM"/>
    </source>
</evidence>
<evidence type="ECO:0000256" key="3">
    <source>
        <dbReference type="ARBA" id="ARBA00022833"/>
    </source>
</evidence>
<dbReference type="GO" id="GO:0008270">
    <property type="term" value="F:zinc ion binding"/>
    <property type="evidence" value="ECO:0007669"/>
    <property type="project" value="UniProtKB-KW"/>
</dbReference>
<dbReference type="InterPro" id="IPR003126">
    <property type="entry name" value="Znf_UBR"/>
</dbReference>
<dbReference type="InterPro" id="IPR019786">
    <property type="entry name" value="Zinc_finger_PHD-type_CS"/>
</dbReference>
<dbReference type="SMART" id="SM00249">
    <property type="entry name" value="PHD"/>
    <property type="match status" value="1"/>
</dbReference>
<evidence type="ECO:0000256" key="2">
    <source>
        <dbReference type="ARBA" id="ARBA00022771"/>
    </source>
</evidence>
<sequence>MAQASSSENTVSTNSLHEFLASEAALVQEASAALPHRFDSCTHSLGYIRQAVHLCLTCSSPRGLCSACSIACHGDHEQVELFPKRAFRCDCPTSALSVSCNLHRSKEVPNDTNVYGQNFEGKFCRCGRPYNAATEKETMLQCLACEDWYHESCLHLRDKLSANEQDEESDEEDPALLVQPSSYESFICGSCVRKSAVLKKWAGTPGVQMIIWDEGQEKWSVLGETMPKPPDADEEVVVDEPIDISKRPLSPRHDGHELVPGKKARLSGSAAVDLVCMAPVPSPGNHLGNTTSNDDRICLEEPELYEPPEDPDSTLSLEELGLRALQNLPRDKAIEGIRAFNKMRDDLISYLRPFAREGKVVSETDMKGFFEQRGVSGPSS</sequence>
<reference evidence="6" key="1">
    <citation type="journal article" date="2020" name="Nat. Commun.">
        <title>Large-scale genome sequencing of mycorrhizal fungi provides insights into the early evolution of symbiotic traits.</title>
        <authorList>
            <person name="Miyauchi S."/>
            <person name="Kiss E."/>
            <person name="Kuo A."/>
            <person name="Drula E."/>
            <person name="Kohler A."/>
            <person name="Sanchez-Garcia M."/>
            <person name="Morin E."/>
            <person name="Andreopoulos B."/>
            <person name="Barry K.W."/>
            <person name="Bonito G."/>
            <person name="Buee M."/>
            <person name="Carver A."/>
            <person name="Chen C."/>
            <person name="Cichocki N."/>
            <person name="Clum A."/>
            <person name="Culley D."/>
            <person name="Crous P.W."/>
            <person name="Fauchery L."/>
            <person name="Girlanda M."/>
            <person name="Hayes R.D."/>
            <person name="Keri Z."/>
            <person name="LaButti K."/>
            <person name="Lipzen A."/>
            <person name="Lombard V."/>
            <person name="Magnuson J."/>
            <person name="Maillard F."/>
            <person name="Murat C."/>
            <person name="Nolan M."/>
            <person name="Ohm R.A."/>
            <person name="Pangilinan J."/>
            <person name="Pereira M.F."/>
            <person name="Perotto S."/>
            <person name="Peter M."/>
            <person name="Pfister S."/>
            <person name="Riley R."/>
            <person name="Sitrit Y."/>
            <person name="Stielow J.B."/>
            <person name="Szollosi G."/>
            <person name="Zifcakova L."/>
            <person name="Stursova M."/>
            <person name="Spatafora J.W."/>
            <person name="Tedersoo L."/>
            <person name="Vaario L.M."/>
            <person name="Yamada A."/>
            <person name="Yan M."/>
            <person name="Wang P."/>
            <person name="Xu J."/>
            <person name="Bruns T."/>
            <person name="Baldrian P."/>
            <person name="Vilgalys R."/>
            <person name="Dunand C."/>
            <person name="Henrissat B."/>
            <person name="Grigoriev I.V."/>
            <person name="Hibbett D."/>
            <person name="Nagy L.G."/>
            <person name="Martin F.M."/>
        </authorList>
    </citation>
    <scope>NUCLEOTIDE SEQUENCE</scope>
    <source>
        <strain evidence="6">UP504</strain>
    </source>
</reference>
<evidence type="ECO:0000259" key="4">
    <source>
        <dbReference type="SMART" id="SM00249"/>
    </source>
</evidence>
<dbReference type="AlphaFoldDB" id="A0A9P6DSE8"/>
<keyword evidence="1" id="KW-0479">Metal-binding</keyword>
<feature type="domain" description="Zinc finger PHD-type" evidence="4">
    <location>
        <begin position="123"/>
        <end position="192"/>
    </location>
</feature>
<dbReference type="PANTHER" id="PTHR13513:SF9">
    <property type="entry name" value="E3 UBIQUITIN-PROTEIN LIGASE UBR7-RELATED"/>
    <property type="match status" value="1"/>
</dbReference>
<dbReference type="GO" id="GO:0061630">
    <property type="term" value="F:ubiquitin protein ligase activity"/>
    <property type="evidence" value="ECO:0007669"/>
    <property type="project" value="InterPro"/>
</dbReference>
<dbReference type="InterPro" id="IPR011011">
    <property type="entry name" value="Znf_FYVE_PHD"/>
</dbReference>
<organism evidence="6 7">
    <name type="scientific">Hydnum rufescens UP504</name>
    <dbReference type="NCBI Taxonomy" id="1448309"/>
    <lineage>
        <taxon>Eukaryota</taxon>
        <taxon>Fungi</taxon>
        <taxon>Dikarya</taxon>
        <taxon>Basidiomycota</taxon>
        <taxon>Agaricomycotina</taxon>
        <taxon>Agaricomycetes</taxon>
        <taxon>Cantharellales</taxon>
        <taxon>Hydnaceae</taxon>
        <taxon>Hydnum</taxon>
    </lineage>
</organism>
<dbReference type="CDD" id="cd19677">
    <property type="entry name" value="UBR-box_UBR7"/>
    <property type="match status" value="1"/>
</dbReference>
<comment type="caution">
    <text evidence="6">The sequence shown here is derived from an EMBL/GenBank/DDBJ whole genome shotgun (WGS) entry which is preliminary data.</text>
</comment>
<proteinExistence type="predicted"/>
<feature type="domain" description="UBR-type" evidence="5">
    <location>
        <begin position="39"/>
        <end position="104"/>
    </location>
</feature>
<dbReference type="InterPro" id="IPR047506">
    <property type="entry name" value="UBR7-like_UBR-box"/>
</dbReference>
<dbReference type="InterPro" id="IPR040204">
    <property type="entry name" value="UBR7"/>
</dbReference>
<dbReference type="SMART" id="SM00396">
    <property type="entry name" value="ZnF_UBR1"/>
    <property type="match status" value="1"/>
</dbReference>
<keyword evidence="2" id="KW-0863">Zinc-finger</keyword>
<dbReference type="Proteomes" id="UP000886523">
    <property type="component" value="Unassembled WGS sequence"/>
</dbReference>
<name>A0A9P6DSE8_9AGAM</name>
<evidence type="ECO:0000313" key="7">
    <source>
        <dbReference type="Proteomes" id="UP000886523"/>
    </source>
</evidence>
<keyword evidence="7" id="KW-1185">Reference proteome</keyword>
<gene>
    <name evidence="6" type="ORF">BS47DRAFT_1373660</name>
</gene>
<dbReference type="PROSITE" id="PS01359">
    <property type="entry name" value="ZF_PHD_1"/>
    <property type="match status" value="1"/>
</dbReference>
<dbReference type="EMBL" id="MU129057">
    <property type="protein sequence ID" value="KAF9508525.1"/>
    <property type="molecule type" value="Genomic_DNA"/>
</dbReference>